<dbReference type="AlphaFoldDB" id="A0A1H7Q906"/>
<evidence type="ECO:0000256" key="1">
    <source>
        <dbReference type="SAM" id="MobiDB-lite"/>
    </source>
</evidence>
<proteinExistence type="predicted"/>
<keyword evidence="4" id="KW-1185">Reference proteome</keyword>
<reference evidence="4" key="1">
    <citation type="submission" date="2016-10" db="EMBL/GenBank/DDBJ databases">
        <authorList>
            <person name="Varghese N."/>
            <person name="Submissions S."/>
        </authorList>
    </citation>
    <scope>NUCLEOTIDE SEQUENCE [LARGE SCALE GENOMIC DNA]</scope>
    <source>
        <strain evidence="4">JS21-1</strain>
    </source>
</reference>
<dbReference type="STRING" id="1855283.SAMN05216382_2063"/>
<dbReference type="InterPro" id="IPR041649">
    <property type="entry name" value="NepR"/>
</dbReference>
<feature type="region of interest" description="Disordered" evidence="1">
    <location>
        <begin position="1"/>
        <end position="42"/>
    </location>
</feature>
<evidence type="ECO:0000259" key="2">
    <source>
        <dbReference type="Pfam" id="PF18557"/>
    </source>
</evidence>
<dbReference type="Pfam" id="PF18557">
    <property type="entry name" value="NepR"/>
    <property type="match status" value="1"/>
</dbReference>
<gene>
    <name evidence="3" type="ORF">SAMN05216382_2063</name>
</gene>
<feature type="domain" description="Anti-sigma factor NepR" evidence="2">
    <location>
        <begin position="31"/>
        <end position="60"/>
    </location>
</feature>
<name>A0A1H7Q906_9SPHN</name>
<evidence type="ECO:0000313" key="4">
    <source>
        <dbReference type="Proteomes" id="UP000199214"/>
    </source>
</evidence>
<sequence>MGAIGGHALTSEKKLPDKPKKSTAAQSKNRDMGSALRSVYQKTVEETVPDDLMSLLGKLD</sequence>
<evidence type="ECO:0000313" key="3">
    <source>
        <dbReference type="EMBL" id="SEL44356.1"/>
    </source>
</evidence>
<protein>
    <recommendedName>
        <fullName evidence="2">Anti-sigma factor NepR domain-containing protein</fullName>
    </recommendedName>
</protein>
<feature type="compositionally biased region" description="Basic and acidic residues" evidence="1">
    <location>
        <begin position="10"/>
        <end position="20"/>
    </location>
</feature>
<dbReference type="Proteomes" id="UP000199214">
    <property type="component" value="Unassembled WGS sequence"/>
</dbReference>
<accession>A0A1H7Q906</accession>
<organism evidence="3 4">
    <name type="scientific">Sphingomonas palmae</name>
    <dbReference type="NCBI Taxonomy" id="1855283"/>
    <lineage>
        <taxon>Bacteria</taxon>
        <taxon>Pseudomonadati</taxon>
        <taxon>Pseudomonadota</taxon>
        <taxon>Alphaproteobacteria</taxon>
        <taxon>Sphingomonadales</taxon>
        <taxon>Sphingomonadaceae</taxon>
        <taxon>Sphingomonas</taxon>
    </lineage>
</organism>
<dbReference type="EMBL" id="FNZZ01000003">
    <property type="protein sequence ID" value="SEL44356.1"/>
    <property type="molecule type" value="Genomic_DNA"/>
</dbReference>